<dbReference type="GeneID" id="108412114"/>
<reference evidence="4 5" key="1">
    <citation type="submission" date="2020-10" db="EMBL/GenBank/DDBJ databases">
        <title>Pygocentrus nattereri (red-bellied piranha) genome, fPygNat1, primary haplotype.</title>
        <authorList>
            <person name="Myers G."/>
            <person name="Meyer A."/>
            <person name="Karagic N."/>
            <person name="Pippel M."/>
            <person name="Winkler S."/>
            <person name="Tracey A."/>
            <person name="Wood J."/>
            <person name="Formenti G."/>
            <person name="Howe K."/>
            <person name="Fedrigo O."/>
            <person name="Jarvis E.D."/>
        </authorList>
    </citation>
    <scope>NUCLEOTIDE SEQUENCE [LARGE SCALE GENOMIC DNA]</scope>
</reference>
<dbReference type="InterPro" id="IPR007110">
    <property type="entry name" value="Ig-like_dom"/>
</dbReference>
<evidence type="ECO:0000313" key="5">
    <source>
        <dbReference type="Proteomes" id="UP001501920"/>
    </source>
</evidence>
<feature type="domain" description="Ig-like" evidence="3">
    <location>
        <begin position="46"/>
        <end position="138"/>
    </location>
</feature>
<reference evidence="4" key="3">
    <citation type="submission" date="2025-09" db="UniProtKB">
        <authorList>
            <consortium name="Ensembl"/>
        </authorList>
    </citation>
    <scope>IDENTIFICATION</scope>
</reference>
<dbReference type="SUPFAM" id="SSF48726">
    <property type="entry name" value="Immunoglobulin"/>
    <property type="match status" value="3"/>
</dbReference>
<dbReference type="PANTHER" id="PTHR46013">
    <property type="entry name" value="VASCULAR CELL ADHESION MOLECULE 1"/>
    <property type="match status" value="1"/>
</dbReference>
<feature type="signal peptide" evidence="2">
    <location>
        <begin position="1"/>
        <end position="28"/>
    </location>
</feature>
<proteinExistence type="predicted"/>
<feature type="chain" id="PRO_5043770254" description="Ig-like domain-containing protein" evidence="2">
    <location>
        <begin position="29"/>
        <end position="520"/>
    </location>
</feature>
<dbReference type="PROSITE" id="PS50835">
    <property type="entry name" value="IG_LIKE"/>
    <property type="match status" value="2"/>
</dbReference>
<dbReference type="Proteomes" id="UP001501920">
    <property type="component" value="Chromosome 6"/>
</dbReference>
<dbReference type="GeneTree" id="ENSGT01010000222294"/>
<accession>A0AAR2KSU1</accession>
<organism evidence="4 5">
    <name type="scientific">Pygocentrus nattereri</name>
    <name type="common">Red-bellied piranha</name>
    <dbReference type="NCBI Taxonomy" id="42514"/>
    <lineage>
        <taxon>Eukaryota</taxon>
        <taxon>Metazoa</taxon>
        <taxon>Chordata</taxon>
        <taxon>Craniata</taxon>
        <taxon>Vertebrata</taxon>
        <taxon>Euteleostomi</taxon>
        <taxon>Actinopterygii</taxon>
        <taxon>Neopterygii</taxon>
        <taxon>Teleostei</taxon>
        <taxon>Ostariophysi</taxon>
        <taxon>Characiformes</taxon>
        <taxon>Characoidei</taxon>
        <taxon>Pygocentrus</taxon>
    </lineage>
</organism>
<keyword evidence="1" id="KW-1133">Transmembrane helix</keyword>
<dbReference type="PANTHER" id="PTHR46013:SF4">
    <property type="entry name" value="B-CELL RECEPTOR CD22-RELATED"/>
    <property type="match status" value="1"/>
</dbReference>
<dbReference type="RefSeq" id="XP_017539501.2">
    <property type="nucleotide sequence ID" value="XM_017684012.2"/>
</dbReference>
<protein>
    <recommendedName>
        <fullName evidence="3">Ig-like domain-containing protein</fullName>
    </recommendedName>
</protein>
<reference evidence="4" key="2">
    <citation type="submission" date="2025-08" db="UniProtKB">
        <authorList>
            <consortium name="Ensembl"/>
        </authorList>
    </citation>
    <scope>IDENTIFICATION</scope>
</reference>
<keyword evidence="1" id="KW-0472">Membrane</keyword>
<dbReference type="InterPro" id="IPR056386">
    <property type="entry name" value="Ig_CD22"/>
</dbReference>
<keyword evidence="1" id="KW-0812">Transmembrane</keyword>
<dbReference type="SMART" id="SM00409">
    <property type="entry name" value="IG"/>
    <property type="match status" value="3"/>
</dbReference>
<feature type="domain" description="Ig-like" evidence="3">
    <location>
        <begin position="318"/>
        <end position="408"/>
    </location>
</feature>
<keyword evidence="5" id="KW-1185">Reference proteome</keyword>
<evidence type="ECO:0000313" key="4">
    <source>
        <dbReference type="Ensembl" id="ENSPNAP00000067345.1"/>
    </source>
</evidence>
<feature type="transmembrane region" description="Helical" evidence="1">
    <location>
        <begin position="402"/>
        <end position="425"/>
    </location>
</feature>
<evidence type="ECO:0000259" key="3">
    <source>
        <dbReference type="PROSITE" id="PS50835"/>
    </source>
</evidence>
<dbReference type="InterPro" id="IPR013783">
    <property type="entry name" value="Ig-like_fold"/>
</dbReference>
<dbReference type="InterPro" id="IPR013106">
    <property type="entry name" value="Ig_V-set"/>
</dbReference>
<dbReference type="AlphaFoldDB" id="A0AAR2KSU1"/>
<evidence type="ECO:0000256" key="1">
    <source>
        <dbReference type="SAM" id="Phobius"/>
    </source>
</evidence>
<dbReference type="Pfam" id="PF07686">
    <property type="entry name" value="V-set"/>
    <property type="match status" value="1"/>
</dbReference>
<dbReference type="InterPro" id="IPR003599">
    <property type="entry name" value="Ig_sub"/>
</dbReference>
<dbReference type="Pfam" id="PF13895">
    <property type="entry name" value="Ig_2"/>
    <property type="match status" value="1"/>
</dbReference>
<keyword evidence="2" id="KW-0732">Signal</keyword>
<dbReference type="Pfam" id="PF24518">
    <property type="entry name" value="Ig_CD22"/>
    <property type="match status" value="1"/>
</dbReference>
<dbReference type="InterPro" id="IPR036179">
    <property type="entry name" value="Ig-like_dom_sf"/>
</dbReference>
<evidence type="ECO:0000256" key="2">
    <source>
        <dbReference type="SAM" id="SignalP"/>
    </source>
</evidence>
<sequence length="520" mass="58839">MSGGSIFFKRGTLLLTVLLNIPVSGSLGETLRVTCSPQTICALRESTVDLQCSHSNTTIRPQTSFWFSPKQKAKWRNEEDPEDLALDPDYAGRVNYTQSTNSRSTLRITDLRERDSGEYHLMIITETGQKYSSSTAVTLTVSDLQVRMTKKQMAWTLNCNTSCILTSKPLWYKNGQQKQFRYQDLLVSPINPASYSCSVSSPNKIHSNTVCVFDENCWSVSYSDRRVCALEGSSVDFPCTYSYPSDQTVTEMFWFYFVPKVEPTDLSEEQQFAGRVEFLGDKKRNCTLRMRDVRKTDSREYFFRFKTDSARGRFSGKPGVILQVTDLQVLVSPTTPPEGQAVTLTCISSCTLPNNPTYIWYKDGQPVTNKPTRYNQLYLESASYTDILQYSCALGEGPKKNAVMKLITVGVPVLLAVILTAWMLIRSRKFSSGINHRRPQDVDDQDDVHYSTVHFKPFQSLQEAPSRTFPLPLQNTQSQDVQYAVVSFSRCAAATQPLDAEAGDDPSLIYRQIQKHKFPK</sequence>
<dbReference type="Gene3D" id="2.60.40.10">
    <property type="entry name" value="Immunoglobulins"/>
    <property type="match status" value="3"/>
</dbReference>
<dbReference type="Ensembl" id="ENSPNAT00000043863.1">
    <property type="protein sequence ID" value="ENSPNAP00000067345.1"/>
    <property type="gene ID" value="ENSPNAG00000036859.1"/>
</dbReference>
<name>A0AAR2KSU1_PYGNA</name>